<keyword evidence="8 11" id="KW-0460">Magnesium</keyword>
<dbReference type="Proteomes" id="UP001597344">
    <property type="component" value="Unassembled WGS sequence"/>
</dbReference>
<dbReference type="InterPro" id="IPR036554">
    <property type="entry name" value="GHMP_kinase_C_sf"/>
</dbReference>
<evidence type="ECO:0000256" key="1">
    <source>
        <dbReference type="ARBA" id="ARBA00006566"/>
    </source>
</evidence>
<evidence type="ECO:0000256" key="4">
    <source>
        <dbReference type="ARBA" id="ARBA00022723"/>
    </source>
</evidence>
<evidence type="ECO:0000256" key="12">
    <source>
        <dbReference type="NCBIfam" id="TIGR00131"/>
    </source>
</evidence>
<evidence type="ECO:0000256" key="11">
    <source>
        <dbReference type="HAMAP-Rule" id="MF_00246"/>
    </source>
</evidence>
<gene>
    <name evidence="11" type="primary">galK</name>
    <name evidence="16" type="ORF">ACFSJT_13700</name>
</gene>
<dbReference type="InterPro" id="IPR006203">
    <property type="entry name" value="GHMP_knse_ATP-bd_CS"/>
</dbReference>
<feature type="binding site" evidence="11">
    <location>
        <begin position="37"/>
        <end position="40"/>
    </location>
    <ligand>
        <name>substrate</name>
    </ligand>
</feature>
<dbReference type="NCBIfam" id="NF003705">
    <property type="entry name" value="PRK05322.1"/>
    <property type="match status" value="1"/>
</dbReference>
<keyword evidence="5 11" id="KW-0547">Nucleotide-binding</keyword>
<dbReference type="InterPro" id="IPR019539">
    <property type="entry name" value="GalKase_N"/>
</dbReference>
<comment type="function">
    <text evidence="11">Catalyzes the transfer of the gamma-phosphate of ATP to D-galactose to form alpha-D-galactose-1-phosphate (Gal-1-P).</text>
</comment>
<evidence type="ECO:0000313" key="17">
    <source>
        <dbReference type="Proteomes" id="UP001597344"/>
    </source>
</evidence>
<dbReference type="InterPro" id="IPR019741">
    <property type="entry name" value="Galactokinase_CS"/>
</dbReference>
<evidence type="ECO:0000313" key="16">
    <source>
        <dbReference type="EMBL" id="MFD2187852.1"/>
    </source>
</evidence>
<dbReference type="HAMAP" id="MF_00246">
    <property type="entry name" value="Galactokinase"/>
    <property type="match status" value="1"/>
</dbReference>
<evidence type="ECO:0000256" key="9">
    <source>
        <dbReference type="ARBA" id="ARBA00023144"/>
    </source>
</evidence>
<dbReference type="SUPFAM" id="SSF55060">
    <property type="entry name" value="GHMP Kinase, C-terminal domain"/>
    <property type="match status" value="1"/>
</dbReference>
<evidence type="ECO:0000256" key="10">
    <source>
        <dbReference type="ARBA" id="ARBA00023277"/>
    </source>
</evidence>
<keyword evidence="10 11" id="KW-0119">Carbohydrate metabolism</keyword>
<dbReference type="Pfam" id="PF10509">
    <property type="entry name" value="GalKase_gal_bdg"/>
    <property type="match status" value="1"/>
</dbReference>
<dbReference type="PANTHER" id="PTHR10457">
    <property type="entry name" value="MEVALONATE KINASE/GALACTOKINASE"/>
    <property type="match status" value="1"/>
</dbReference>
<keyword evidence="7 11" id="KW-0067">ATP-binding</keyword>
<dbReference type="InterPro" id="IPR014721">
    <property type="entry name" value="Ribsml_uS5_D2-typ_fold_subgr"/>
</dbReference>
<dbReference type="PRINTS" id="PR00959">
    <property type="entry name" value="MEVGALKINASE"/>
</dbReference>
<keyword evidence="4 11" id="KW-0479">Metal-binding</keyword>
<evidence type="ECO:0000256" key="3">
    <source>
        <dbReference type="ARBA" id="ARBA00022679"/>
    </source>
</evidence>
<feature type="domain" description="GHMP kinase N-terminal" evidence="13">
    <location>
        <begin position="94"/>
        <end position="182"/>
    </location>
</feature>
<dbReference type="PRINTS" id="PR00473">
    <property type="entry name" value="GALCTOKINASE"/>
</dbReference>
<feature type="binding site" evidence="11">
    <location>
        <position position="130"/>
    </location>
    <ligand>
        <name>Mg(2+)</name>
        <dbReference type="ChEBI" id="CHEBI:18420"/>
    </ligand>
</feature>
<dbReference type="EC" id="2.7.1.6" evidence="11 12"/>
<dbReference type="EMBL" id="JBHUHY010000015">
    <property type="protein sequence ID" value="MFD2187852.1"/>
    <property type="molecule type" value="Genomic_DNA"/>
</dbReference>
<accession>A0ABW5B0J7</accession>
<dbReference type="InterPro" id="IPR000705">
    <property type="entry name" value="Galactokinase"/>
</dbReference>
<feature type="site" description="Transition state stabilizer" evidence="11">
    <location>
        <position position="31"/>
    </location>
</feature>
<feature type="domain" description="GHMP kinase C-terminal" evidence="14">
    <location>
        <begin position="286"/>
        <end position="366"/>
    </location>
</feature>
<dbReference type="Gene3D" id="3.30.70.890">
    <property type="entry name" value="GHMP kinase, C-terminal domain"/>
    <property type="match status" value="1"/>
</dbReference>
<evidence type="ECO:0000256" key="7">
    <source>
        <dbReference type="ARBA" id="ARBA00022840"/>
    </source>
</evidence>
<dbReference type="PIRSF" id="PIRSF000530">
    <property type="entry name" value="Galactokinase"/>
    <property type="match status" value="1"/>
</dbReference>
<protein>
    <recommendedName>
        <fullName evidence="11 12">Galactokinase</fullName>
        <ecNumber evidence="11 12">2.7.1.6</ecNumber>
    </recommendedName>
    <alternativeName>
        <fullName evidence="11">Galactose kinase</fullName>
    </alternativeName>
</protein>
<proteinExistence type="inferred from homology"/>
<comment type="similarity">
    <text evidence="1 11">Belongs to the GHMP kinase family. GalK subfamily.</text>
</comment>
<name>A0ABW5B0J7_9FLAO</name>
<dbReference type="PROSITE" id="PS00627">
    <property type="entry name" value="GHMP_KINASES_ATP"/>
    <property type="match status" value="1"/>
</dbReference>
<keyword evidence="17" id="KW-1185">Reference proteome</keyword>
<dbReference type="InterPro" id="IPR022963">
    <property type="entry name" value="Galactokinase_bac"/>
</dbReference>
<comment type="subcellular location">
    <subcellularLocation>
        <location evidence="11">Cytoplasm</location>
    </subcellularLocation>
</comment>
<dbReference type="InterPro" id="IPR020568">
    <property type="entry name" value="Ribosomal_Su5_D2-typ_SF"/>
</dbReference>
<feature type="domain" description="Galactokinase N-terminal" evidence="15">
    <location>
        <begin position="15"/>
        <end position="61"/>
    </location>
</feature>
<dbReference type="InterPro" id="IPR006206">
    <property type="entry name" value="Mevalonate/galactokinase"/>
</dbReference>
<keyword evidence="9 11" id="KW-0299">Galactose metabolism</keyword>
<dbReference type="Pfam" id="PF00288">
    <property type="entry name" value="GHMP_kinases_N"/>
    <property type="match status" value="1"/>
</dbReference>
<dbReference type="Pfam" id="PF08544">
    <property type="entry name" value="GHMP_kinases_C"/>
    <property type="match status" value="1"/>
</dbReference>
<dbReference type="GO" id="GO:0004335">
    <property type="term" value="F:galactokinase activity"/>
    <property type="evidence" value="ECO:0007669"/>
    <property type="project" value="UniProtKB-EC"/>
</dbReference>
<dbReference type="InterPro" id="IPR013750">
    <property type="entry name" value="GHMP_kinase_C_dom"/>
</dbReference>
<keyword evidence="3 11" id="KW-0808">Transferase</keyword>
<evidence type="ECO:0000256" key="2">
    <source>
        <dbReference type="ARBA" id="ARBA00022490"/>
    </source>
</evidence>
<feature type="active site" description="Proton acceptor" evidence="11">
    <location>
        <position position="174"/>
    </location>
</feature>
<sequence length="395" mass="44854">MQYSKNLGVHLKRIFEEKFTKTPQFVFSPGRINLIGEHTDYNDGFVMPAAIDKGIYIAFAKNENNRIRLFSYDFDETVEVELKKLEAVSTGWANYILGVVNEIQKIKPLSSGFDMVFGGDIPIGSGLSSSAALECGVGVALNNLFNVKLQKIQIARIGQAAEHNFVGVRCGIMDQFASIMGKKNHTIQLDCRSLEYEYFPSNFEEYQILLCNSKVKHSLAESSYNQRREECEKGVQILKEKYPLIESLRDVTLEMLDILRHRLSNTLYNRCSYIIEENQRVVEASKLLKQNKLKQLGALLFESHQGLSKKYEVSCEELDFLVDLVKNNSAVLGSRMMGGGFGGCTINLVERSAKENLVKELTREYDKKYNIALECYEVELENGTHLINHEFYGSI</sequence>
<evidence type="ECO:0000259" key="14">
    <source>
        <dbReference type="Pfam" id="PF08544"/>
    </source>
</evidence>
<reference evidence="17" key="1">
    <citation type="journal article" date="2019" name="Int. J. Syst. Evol. Microbiol.">
        <title>The Global Catalogue of Microorganisms (GCM) 10K type strain sequencing project: providing services to taxonomists for standard genome sequencing and annotation.</title>
        <authorList>
            <consortium name="The Broad Institute Genomics Platform"/>
            <consortium name="The Broad Institute Genome Sequencing Center for Infectious Disease"/>
            <person name="Wu L."/>
            <person name="Ma J."/>
        </authorList>
    </citation>
    <scope>NUCLEOTIDE SEQUENCE [LARGE SCALE GENOMIC DNA]</scope>
    <source>
        <strain evidence="17">DT92</strain>
    </source>
</reference>
<evidence type="ECO:0000256" key="5">
    <source>
        <dbReference type="ARBA" id="ARBA00022741"/>
    </source>
</evidence>
<dbReference type="PANTHER" id="PTHR10457:SF7">
    <property type="entry name" value="GALACTOKINASE-RELATED"/>
    <property type="match status" value="1"/>
</dbReference>
<feature type="binding site" evidence="11">
    <location>
        <position position="162"/>
    </location>
    <ligand>
        <name>Mg(2+)</name>
        <dbReference type="ChEBI" id="CHEBI:18420"/>
    </ligand>
</feature>
<comment type="caution">
    <text evidence="16">The sequence shown here is derived from an EMBL/GenBank/DDBJ whole genome shotgun (WGS) entry which is preliminary data.</text>
</comment>
<dbReference type="RefSeq" id="WP_378320856.1">
    <property type="nucleotide sequence ID" value="NZ_JBHUHY010000015.1"/>
</dbReference>
<feature type="binding site" evidence="11">
    <location>
        <position position="224"/>
    </location>
    <ligand>
        <name>substrate</name>
    </ligand>
</feature>
<comment type="catalytic activity">
    <reaction evidence="11">
        <text>alpha-D-galactose + ATP = alpha-D-galactose 1-phosphate + ADP + H(+)</text>
        <dbReference type="Rhea" id="RHEA:13553"/>
        <dbReference type="ChEBI" id="CHEBI:15378"/>
        <dbReference type="ChEBI" id="CHEBI:28061"/>
        <dbReference type="ChEBI" id="CHEBI:30616"/>
        <dbReference type="ChEBI" id="CHEBI:58336"/>
        <dbReference type="ChEBI" id="CHEBI:456216"/>
        <dbReference type="EC" id="2.7.1.6"/>
    </reaction>
</comment>
<organism evidence="16 17">
    <name type="scientific">Aquimarina celericrescens</name>
    <dbReference type="NCBI Taxonomy" id="1964542"/>
    <lineage>
        <taxon>Bacteria</taxon>
        <taxon>Pseudomonadati</taxon>
        <taxon>Bacteroidota</taxon>
        <taxon>Flavobacteriia</taxon>
        <taxon>Flavobacteriales</taxon>
        <taxon>Flavobacteriaceae</taxon>
        <taxon>Aquimarina</taxon>
    </lineage>
</organism>
<dbReference type="SUPFAM" id="SSF54211">
    <property type="entry name" value="Ribosomal protein S5 domain 2-like"/>
    <property type="match status" value="1"/>
</dbReference>
<evidence type="ECO:0000256" key="6">
    <source>
        <dbReference type="ARBA" id="ARBA00022777"/>
    </source>
</evidence>
<dbReference type="Gene3D" id="3.30.230.10">
    <property type="match status" value="1"/>
</dbReference>
<comment type="pathway">
    <text evidence="11">Carbohydrate metabolism; galactose metabolism.</text>
</comment>
<evidence type="ECO:0000259" key="13">
    <source>
        <dbReference type="Pfam" id="PF00288"/>
    </source>
</evidence>
<dbReference type="NCBIfam" id="TIGR00131">
    <property type="entry name" value="gal_kin"/>
    <property type="match status" value="1"/>
</dbReference>
<evidence type="ECO:0000259" key="15">
    <source>
        <dbReference type="Pfam" id="PF10509"/>
    </source>
</evidence>
<feature type="binding site" evidence="11">
    <location>
        <begin position="124"/>
        <end position="130"/>
    </location>
    <ligand>
        <name>ATP</name>
        <dbReference type="ChEBI" id="CHEBI:30616"/>
    </ligand>
</feature>
<keyword evidence="6 11" id="KW-0418">Kinase</keyword>
<evidence type="ECO:0000256" key="8">
    <source>
        <dbReference type="ARBA" id="ARBA00022842"/>
    </source>
</evidence>
<dbReference type="PROSITE" id="PS00106">
    <property type="entry name" value="GALACTOKINASE"/>
    <property type="match status" value="1"/>
</dbReference>
<keyword evidence="2 11" id="KW-0963">Cytoplasm</keyword>
<dbReference type="InterPro" id="IPR006204">
    <property type="entry name" value="GHMP_kinase_N_dom"/>
</dbReference>
<feature type="binding site" evidence="11">
    <location>
        <position position="71"/>
    </location>
    <ligand>
        <name>ATP</name>
        <dbReference type="ChEBI" id="CHEBI:30616"/>
    </ligand>
</feature>